<dbReference type="GO" id="GO:0032259">
    <property type="term" value="P:methylation"/>
    <property type="evidence" value="ECO:0007669"/>
    <property type="project" value="UniProtKB-KW"/>
</dbReference>
<evidence type="ECO:0000256" key="5">
    <source>
        <dbReference type="ARBA" id="ARBA00022691"/>
    </source>
</evidence>
<name>A4ACD5_9GAMM</name>
<dbReference type="STRING" id="314285.KT71_13290"/>
<dbReference type="GO" id="GO:0050660">
    <property type="term" value="F:flavin adenine dinucleotide binding"/>
    <property type="evidence" value="ECO:0007669"/>
    <property type="project" value="UniProtKB-UniRule"/>
</dbReference>
<dbReference type="Gene3D" id="3.40.50.150">
    <property type="entry name" value="Vaccinia Virus protein VP39"/>
    <property type="match status" value="1"/>
</dbReference>
<dbReference type="EC" id="1.5.-.-" evidence="10"/>
<protein>
    <recommendedName>
        <fullName evidence="10">tRNA 5-methylaminomethyl-2-thiouridine biosynthesis bifunctional protein MnmC</fullName>
        <shortName evidence="10">tRNA mnm(5)s(2)U biosynthesis bifunctional protein</shortName>
    </recommendedName>
    <domain>
        <recommendedName>
            <fullName evidence="10">tRNA (mnm(5)s(2)U34)-methyltransferase</fullName>
            <ecNumber evidence="10">2.1.1.61</ecNumber>
        </recommendedName>
    </domain>
    <domain>
        <recommendedName>
            <fullName evidence="10">FAD-dependent cmnm(5)s(2)U34 oxidoreductase</fullName>
            <ecNumber evidence="10">1.5.-.-</ecNumber>
        </recommendedName>
    </domain>
</protein>
<proteinExistence type="inferred from homology"/>
<organism evidence="14 15">
    <name type="scientific">Congregibacter litoralis KT71</name>
    <dbReference type="NCBI Taxonomy" id="314285"/>
    <lineage>
        <taxon>Bacteria</taxon>
        <taxon>Pseudomonadati</taxon>
        <taxon>Pseudomonadota</taxon>
        <taxon>Gammaproteobacteria</taxon>
        <taxon>Cellvibrionales</taxon>
        <taxon>Halieaceae</taxon>
        <taxon>Congregibacter</taxon>
    </lineage>
</organism>
<comment type="subcellular location">
    <subcellularLocation>
        <location evidence="10">Cytoplasm</location>
    </subcellularLocation>
</comment>
<dbReference type="PANTHER" id="PTHR13847:SF283">
    <property type="entry name" value="TRNA 5-METHYLAMINOMETHYL-2-THIOURIDINE BIOSYNTHESIS BIFUNCTIONAL PROTEIN MNMC"/>
    <property type="match status" value="1"/>
</dbReference>
<keyword evidence="3 10" id="KW-0285">Flavoprotein</keyword>
<feature type="region of interest" description="FAD-dependent cmnm(5)s(2)U34 oxidoreductase" evidence="10">
    <location>
        <begin position="285"/>
        <end position="687"/>
    </location>
</feature>
<dbReference type="GO" id="GO:0005737">
    <property type="term" value="C:cytoplasm"/>
    <property type="evidence" value="ECO:0007669"/>
    <property type="project" value="UniProtKB-SubCell"/>
</dbReference>
<feature type="compositionally biased region" description="Polar residues" evidence="11">
    <location>
        <begin position="244"/>
        <end position="258"/>
    </location>
</feature>
<dbReference type="EC" id="2.1.1.61" evidence="10"/>
<dbReference type="OrthoDB" id="9786494at2"/>
<dbReference type="RefSeq" id="WP_008295093.1">
    <property type="nucleotide sequence ID" value="NZ_CM002299.1"/>
</dbReference>
<feature type="domain" description="MnmC-like methyltransferase" evidence="13">
    <location>
        <begin position="118"/>
        <end position="244"/>
    </location>
</feature>
<dbReference type="HAMAP" id="MF_01102">
    <property type="entry name" value="MnmC"/>
    <property type="match status" value="1"/>
</dbReference>
<evidence type="ECO:0000256" key="1">
    <source>
        <dbReference type="ARBA" id="ARBA00022490"/>
    </source>
</evidence>
<keyword evidence="2 10" id="KW-0489">Methyltransferase</keyword>
<dbReference type="Proteomes" id="UP000019205">
    <property type="component" value="Chromosome"/>
</dbReference>
<evidence type="ECO:0000313" key="15">
    <source>
        <dbReference type="Proteomes" id="UP000019205"/>
    </source>
</evidence>
<comment type="cofactor">
    <cofactor evidence="10">
        <name>FAD</name>
        <dbReference type="ChEBI" id="CHEBI:57692"/>
    </cofactor>
</comment>
<dbReference type="InterPro" id="IPR006076">
    <property type="entry name" value="FAD-dep_OxRdtase"/>
</dbReference>
<dbReference type="Gene3D" id="3.30.9.10">
    <property type="entry name" value="D-Amino Acid Oxidase, subunit A, domain 2"/>
    <property type="match status" value="1"/>
</dbReference>
<dbReference type="GO" id="GO:0002097">
    <property type="term" value="P:tRNA wobble base modification"/>
    <property type="evidence" value="ECO:0007669"/>
    <property type="project" value="UniProtKB-UniRule"/>
</dbReference>
<keyword evidence="9 10" id="KW-0511">Multifunctional enzyme</keyword>
<dbReference type="NCBIfam" id="NF002481">
    <property type="entry name" value="PRK01747.1-2"/>
    <property type="match status" value="1"/>
</dbReference>
<dbReference type="AlphaFoldDB" id="A4ACD5"/>
<dbReference type="InterPro" id="IPR036188">
    <property type="entry name" value="FAD/NAD-bd_sf"/>
</dbReference>
<dbReference type="SUPFAM" id="SSF51905">
    <property type="entry name" value="FAD/NAD(P)-binding domain"/>
    <property type="match status" value="1"/>
</dbReference>
<dbReference type="Gene3D" id="3.50.50.60">
    <property type="entry name" value="FAD/NAD(P)-binding domain"/>
    <property type="match status" value="1"/>
</dbReference>
<evidence type="ECO:0000313" key="14">
    <source>
        <dbReference type="EMBL" id="EAQ96363.1"/>
    </source>
</evidence>
<dbReference type="InterPro" id="IPR029063">
    <property type="entry name" value="SAM-dependent_MTases_sf"/>
</dbReference>
<dbReference type="InterPro" id="IPR017610">
    <property type="entry name" value="tRNA_S-uridine_synth_MnmC_C"/>
</dbReference>
<keyword evidence="6 10" id="KW-0819">tRNA processing</keyword>
<keyword evidence="4 10" id="KW-0808">Transferase</keyword>
<comment type="similarity">
    <text evidence="10">In the C-terminal section; belongs to the DAO family.</text>
</comment>
<dbReference type="eggNOG" id="COG0665">
    <property type="taxonomic scope" value="Bacteria"/>
</dbReference>
<dbReference type="eggNOG" id="COG4121">
    <property type="taxonomic scope" value="Bacteria"/>
</dbReference>
<evidence type="ECO:0000256" key="9">
    <source>
        <dbReference type="ARBA" id="ARBA00023268"/>
    </source>
</evidence>
<dbReference type="EMBL" id="AAOA02000001">
    <property type="protein sequence ID" value="EAQ96363.1"/>
    <property type="molecule type" value="Genomic_DNA"/>
</dbReference>
<evidence type="ECO:0000259" key="13">
    <source>
        <dbReference type="Pfam" id="PF05430"/>
    </source>
</evidence>
<dbReference type="InterPro" id="IPR047785">
    <property type="entry name" value="tRNA_MNMC2"/>
</dbReference>
<keyword evidence="1 10" id="KW-0963">Cytoplasm</keyword>
<dbReference type="NCBIfam" id="TIGR03197">
    <property type="entry name" value="MnmC_Cterm"/>
    <property type="match status" value="1"/>
</dbReference>
<reference evidence="14 15" key="2">
    <citation type="journal article" date="2009" name="PLoS ONE">
        <title>The photosynthetic apparatus and its regulation in the aerobic gammaproteobacterium Congregibacter litoralis gen. nov., sp. nov.</title>
        <authorList>
            <person name="Spring S."/>
            <person name="Lunsdorf H."/>
            <person name="Fuchs B.M."/>
            <person name="Tindall B.J."/>
        </authorList>
    </citation>
    <scope>NUCLEOTIDE SEQUENCE [LARGE SCALE GENOMIC DNA]</scope>
    <source>
        <strain evidence="14">KT71</strain>
    </source>
</reference>
<gene>
    <name evidence="10" type="primary">mnmC</name>
    <name evidence="14" type="ORF">KT71_13290</name>
</gene>
<dbReference type="HOGENOM" id="CLU_022427_2_1_6"/>
<reference evidence="14 15" key="1">
    <citation type="journal article" date="2007" name="Proc. Natl. Acad. Sci. U.S.A.">
        <title>Characterization of a marine gammaproteobacterium capable of aerobic anoxygenic photosynthesis.</title>
        <authorList>
            <person name="Fuchs B.M."/>
            <person name="Spring S."/>
            <person name="Teeling H."/>
            <person name="Quast C."/>
            <person name="Wulf J."/>
            <person name="Schattenhofer M."/>
            <person name="Yan S."/>
            <person name="Ferriera S."/>
            <person name="Johnson J."/>
            <person name="Glockner F.O."/>
            <person name="Amann R."/>
        </authorList>
    </citation>
    <scope>NUCLEOTIDE SEQUENCE [LARGE SCALE GENOMIC DNA]</scope>
    <source>
        <strain evidence="14">KT71</strain>
    </source>
</reference>
<feature type="region of interest" description="Disordered" evidence="11">
    <location>
        <begin position="244"/>
        <end position="266"/>
    </location>
</feature>
<comment type="caution">
    <text evidence="14">The sequence shown here is derived from an EMBL/GenBank/DDBJ whole genome shotgun (WGS) entry which is preliminary data.</text>
</comment>
<sequence length="687" mass="74648">MIRAQGPLQAMEPAELEWTEAGEPRSVRYGDCYFSAEDGLAESQYVFIDGSDLEKRLTIPSASLFTIGELGFGTGLNFLLSWRCFQRFASPGKRLHFWSVDRHPLSLPALEKSLRRWPELADLAAELLSAYPPPLPGVHRRVFDGGRVTLDLIWAEAEDALAELAGLDVPLIDAWYLDGFAPRQNESMWTVPLFEHMVRASKLSASLATYSASGQVRRSLSRVGFSMNKRPGFGKKRECLQGSLHATQSDPQAERSSAPTLTPTLTPWDLSPHPPANANQTALVIGAGLAGAHVAAALGRRGMAVTVLDEGAAAGGGSGNAQGVLFTRLSHERSILGEFSLLAFLYARDLYRRMFQDGLLREGRDGELNGCVQTDMPRGDTSSLAEALRGLEAVAEPRDVESVEHLLGVRSGTAGIWQPGSGWLAPPAVCRALLDQPGISLQEHCGHLSFHCENGQWEARNPEGHRQGLGDLLILATGPSGRRIAQTGDLPLRVVRGQTTQIPAPRDQPLRTSLCHRGYIAPAVNGEHCIGATFKPGDESRELRVEEHRDNIAALARALPAWEDHLMSLDPTQLKGRAELRCVSPDYLPLAGPLPDIAAFEERFRPLQWDASQLIPLTGAYQRGLYMSTAHGSRGLSYAALSGEFIAARIFGEPPPLSRELQRALSPARFLIRGLIRGKAPAKVAGA</sequence>
<dbReference type="InterPro" id="IPR023032">
    <property type="entry name" value="tRNA_MAMT_biosynth_bifunc_MnmC"/>
</dbReference>
<keyword evidence="5 10" id="KW-0949">S-adenosyl-L-methionine</keyword>
<dbReference type="NCBIfam" id="NF033855">
    <property type="entry name" value="tRNA_MNMC2"/>
    <property type="match status" value="1"/>
</dbReference>
<evidence type="ECO:0000256" key="11">
    <source>
        <dbReference type="SAM" id="MobiDB-lite"/>
    </source>
</evidence>
<keyword evidence="7 10" id="KW-0274">FAD</keyword>
<comment type="function">
    <text evidence="10">Catalyzes the last two steps in the biosynthesis of 5-methylaminomethyl-2-thiouridine (mnm(5)s(2)U) at the wobble position (U34) in tRNA. Catalyzes the FAD-dependent demodification of cmnm(5)s(2)U34 to nm(5)s(2)U34, followed by the transfer of a methyl group from S-adenosyl-L-methionine to nm(5)s(2)U34, to form mnm(5)s(2)U34.</text>
</comment>
<dbReference type="GO" id="GO:0016645">
    <property type="term" value="F:oxidoreductase activity, acting on the CH-NH group of donors"/>
    <property type="evidence" value="ECO:0007669"/>
    <property type="project" value="InterPro"/>
</dbReference>
<dbReference type="PANTHER" id="PTHR13847">
    <property type="entry name" value="SARCOSINE DEHYDROGENASE-RELATED"/>
    <property type="match status" value="1"/>
</dbReference>
<feature type="domain" description="FAD dependent oxidoreductase" evidence="12">
    <location>
        <begin position="283"/>
        <end position="649"/>
    </location>
</feature>
<evidence type="ECO:0000256" key="3">
    <source>
        <dbReference type="ARBA" id="ARBA00022630"/>
    </source>
</evidence>
<dbReference type="Pfam" id="PF05430">
    <property type="entry name" value="Methyltransf_30"/>
    <property type="match status" value="1"/>
</dbReference>
<evidence type="ECO:0000256" key="4">
    <source>
        <dbReference type="ARBA" id="ARBA00022679"/>
    </source>
</evidence>
<dbReference type="SUPFAM" id="SSF54373">
    <property type="entry name" value="FAD-linked reductases, C-terminal domain"/>
    <property type="match status" value="1"/>
</dbReference>
<accession>A4ACD5</accession>
<dbReference type="GO" id="GO:0004808">
    <property type="term" value="F:tRNA (5-methylaminomethyl-2-thiouridylate)(34)-methyltransferase activity"/>
    <property type="evidence" value="ECO:0007669"/>
    <property type="project" value="UniProtKB-EC"/>
</dbReference>
<evidence type="ECO:0000256" key="10">
    <source>
        <dbReference type="HAMAP-Rule" id="MF_01102"/>
    </source>
</evidence>
<evidence type="ECO:0000259" key="12">
    <source>
        <dbReference type="Pfam" id="PF01266"/>
    </source>
</evidence>
<comment type="catalytic activity">
    <reaction evidence="10">
        <text>5-aminomethyl-2-thiouridine(34) in tRNA + S-adenosyl-L-methionine = 5-methylaminomethyl-2-thiouridine(34) in tRNA + S-adenosyl-L-homocysteine + H(+)</text>
        <dbReference type="Rhea" id="RHEA:19569"/>
        <dbReference type="Rhea" id="RHEA-COMP:10195"/>
        <dbReference type="Rhea" id="RHEA-COMP:10197"/>
        <dbReference type="ChEBI" id="CHEBI:15378"/>
        <dbReference type="ChEBI" id="CHEBI:57856"/>
        <dbReference type="ChEBI" id="CHEBI:59789"/>
        <dbReference type="ChEBI" id="CHEBI:74454"/>
        <dbReference type="ChEBI" id="CHEBI:74455"/>
        <dbReference type="EC" id="2.1.1.61"/>
    </reaction>
</comment>
<evidence type="ECO:0000256" key="7">
    <source>
        <dbReference type="ARBA" id="ARBA00022827"/>
    </source>
</evidence>
<evidence type="ECO:0000256" key="8">
    <source>
        <dbReference type="ARBA" id="ARBA00023002"/>
    </source>
</evidence>
<feature type="region of interest" description="tRNA (mnm(5)s(2)U34)-methyltransferase" evidence="10">
    <location>
        <begin position="1"/>
        <end position="245"/>
    </location>
</feature>
<keyword evidence="15" id="KW-1185">Reference proteome</keyword>
<evidence type="ECO:0000256" key="6">
    <source>
        <dbReference type="ARBA" id="ARBA00022694"/>
    </source>
</evidence>
<dbReference type="Pfam" id="PF01266">
    <property type="entry name" value="DAO"/>
    <property type="match status" value="1"/>
</dbReference>
<dbReference type="InterPro" id="IPR008471">
    <property type="entry name" value="MnmC-like_methylTransf"/>
</dbReference>
<keyword evidence="8 10" id="KW-0560">Oxidoreductase</keyword>
<evidence type="ECO:0000256" key="2">
    <source>
        <dbReference type="ARBA" id="ARBA00022603"/>
    </source>
</evidence>
<comment type="similarity">
    <text evidence="10">In the N-terminal section; belongs to the methyltransferase superfamily. tRNA (mnm(5)s(2)U34)-methyltransferase family.</text>
</comment>